<dbReference type="Proteomes" id="UP000703661">
    <property type="component" value="Unassembled WGS sequence"/>
</dbReference>
<feature type="region of interest" description="Disordered" evidence="1">
    <location>
        <begin position="139"/>
        <end position="169"/>
    </location>
</feature>
<feature type="region of interest" description="Disordered" evidence="1">
    <location>
        <begin position="1"/>
        <end position="102"/>
    </location>
</feature>
<gene>
    <name evidence="2" type="ORF">BGZ80_005641</name>
</gene>
<proteinExistence type="predicted"/>
<feature type="compositionally biased region" description="Low complexity" evidence="1">
    <location>
        <begin position="22"/>
        <end position="39"/>
    </location>
</feature>
<feature type="compositionally biased region" description="Basic and acidic residues" evidence="1">
    <location>
        <begin position="63"/>
        <end position="96"/>
    </location>
</feature>
<keyword evidence="3" id="KW-1185">Reference proteome</keyword>
<feature type="compositionally biased region" description="Basic and acidic residues" evidence="1">
    <location>
        <begin position="43"/>
        <end position="56"/>
    </location>
</feature>
<dbReference type="AlphaFoldDB" id="A0A9P6T222"/>
<name>A0A9P6T222_9FUNG</name>
<comment type="caution">
    <text evidence="2">The sequence shown here is derived from an EMBL/GenBank/DDBJ whole genome shotgun (WGS) entry which is preliminary data.</text>
</comment>
<dbReference type="EMBL" id="JAAAID010000278">
    <property type="protein sequence ID" value="KAG0019540.1"/>
    <property type="molecule type" value="Genomic_DNA"/>
</dbReference>
<sequence>MNRKTTVESSSNPTMRREDSNKNSLSAKSSTTNTSNAVSGKSTSDKRSLTQAEKLRAFNLEMAMREGASKDQSRAKRSENREPVPKQAKEVKKELVRPSSIATEMFEINSSSSGYHGAYASAYHYQGFKLTGEQMNFQPTTRRQSLQSTASRQSTYPSLSGQGTQQDADRNMRKSFNQKRNSQSTTNVVPVVNKSTVKMKQVKAAHRQSNTDQKVIGDSYGGCPSGGDFEEKCYEIEELYARRMSIRSNKSVGKRWDEWD</sequence>
<dbReference type="OrthoDB" id="2421390at2759"/>
<protein>
    <submittedName>
        <fullName evidence="2">Uncharacterized protein</fullName>
    </submittedName>
</protein>
<feature type="compositionally biased region" description="Polar residues" evidence="1">
    <location>
        <begin position="139"/>
        <end position="166"/>
    </location>
</feature>
<evidence type="ECO:0000313" key="2">
    <source>
        <dbReference type="EMBL" id="KAG0019540.1"/>
    </source>
</evidence>
<organism evidence="2 3">
    <name type="scientific">Entomortierella chlamydospora</name>
    <dbReference type="NCBI Taxonomy" id="101097"/>
    <lineage>
        <taxon>Eukaryota</taxon>
        <taxon>Fungi</taxon>
        <taxon>Fungi incertae sedis</taxon>
        <taxon>Mucoromycota</taxon>
        <taxon>Mortierellomycotina</taxon>
        <taxon>Mortierellomycetes</taxon>
        <taxon>Mortierellales</taxon>
        <taxon>Mortierellaceae</taxon>
        <taxon>Entomortierella</taxon>
    </lineage>
</organism>
<evidence type="ECO:0000313" key="3">
    <source>
        <dbReference type="Proteomes" id="UP000703661"/>
    </source>
</evidence>
<accession>A0A9P6T222</accession>
<evidence type="ECO:0000256" key="1">
    <source>
        <dbReference type="SAM" id="MobiDB-lite"/>
    </source>
</evidence>
<reference evidence="2" key="1">
    <citation type="journal article" date="2020" name="Fungal Divers.">
        <title>Resolving the Mortierellaceae phylogeny through synthesis of multi-gene phylogenetics and phylogenomics.</title>
        <authorList>
            <person name="Vandepol N."/>
            <person name="Liber J."/>
            <person name="Desiro A."/>
            <person name="Na H."/>
            <person name="Kennedy M."/>
            <person name="Barry K."/>
            <person name="Grigoriev I.V."/>
            <person name="Miller A.N."/>
            <person name="O'Donnell K."/>
            <person name="Stajich J.E."/>
            <person name="Bonito G."/>
        </authorList>
    </citation>
    <scope>NUCLEOTIDE SEQUENCE</scope>
    <source>
        <strain evidence="2">NRRL 2769</strain>
    </source>
</reference>